<dbReference type="Proteomes" id="UP000195402">
    <property type="component" value="Unassembled WGS sequence"/>
</dbReference>
<dbReference type="InterPro" id="IPR003100">
    <property type="entry name" value="PAZ_dom"/>
</dbReference>
<protein>
    <submittedName>
        <fullName evidence="6">Argonaute/Dicer protein</fullName>
    </submittedName>
</protein>
<dbReference type="InterPro" id="IPR045246">
    <property type="entry name" value="Piwi_ago-like"/>
</dbReference>
<dbReference type="InterPro" id="IPR014811">
    <property type="entry name" value="ArgoL1"/>
</dbReference>
<dbReference type="OrthoDB" id="10252740at2759"/>
<accession>A0A200QUX5</accession>
<dbReference type="InterPro" id="IPR036397">
    <property type="entry name" value="RNaseH_sf"/>
</dbReference>
<comment type="similarity">
    <text evidence="1">Belongs to the argonaute family. Ago subfamily.</text>
</comment>
<dbReference type="InterPro" id="IPR024357">
    <property type="entry name" value="Argonaut_Gly-rich"/>
</dbReference>
<reference evidence="6 7" key="1">
    <citation type="journal article" date="2017" name="Mol. Plant">
        <title>The Genome of Medicinal Plant Macleaya cordata Provides New Insights into Benzylisoquinoline Alkaloids Metabolism.</title>
        <authorList>
            <person name="Liu X."/>
            <person name="Liu Y."/>
            <person name="Huang P."/>
            <person name="Ma Y."/>
            <person name="Qing Z."/>
            <person name="Tang Q."/>
            <person name="Cao H."/>
            <person name="Cheng P."/>
            <person name="Zheng Y."/>
            <person name="Yuan Z."/>
            <person name="Zhou Y."/>
            <person name="Liu J."/>
            <person name="Tang Z."/>
            <person name="Zhuo Y."/>
            <person name="Zhang Y."/>
            <person name="Yu L."/>
            <person name="Huang J."/>
            <person name="Yang P."/>
            <person name="Peng Q."/>
            <person name="Zhang J."/>
            <person name="Jiang W."/>
            <person name="Zhang Z."/>
            <person name="Lin K."/>
            <person name="Ro D.K."/>
            <person name="Chen X."/>
            <person name="Xiong X."/>
            <person name="Shang Y."/>
            <person name="Huang S."/>
            <person name="Zeng J."/>
        </authorList>
    </citation>
    <scope>NUCLEOTIDE SEQUENCE [LARGE SCALE GENOMIC DNA]</scope>
    <source>
        <strain evidence="7">cv. BLH2017</strain>
        <tissue evidence="6">Root</tissue>
    </source>
</reference>
<dbReference type="InterPro" id="IPR003165">
    <property type="entry name" value="Piwi"/>
</dbReference>
<keyword evidence="7" id="KW-1185">Reference proteome</keyword>
<dbReference type="FunFam" id="3.40.50.2300:FF:000110">
    <property type="entry name" value="Argonaute 10"/>
    <property type="match status" value="1"/>
</dbReference>
<evidence type="ECO:0000259" key="5">
    <source>
        <dbReference type="PROSITE" id="PS50822"/>
    </source>
</evidence>
<dbReference type="Pfam" id="PF08699">
    <property type="entry name" value="ArgoL1"/>
    <property type="match status" value="1"/>
</dbReference>
<dbReference type="InParanoid" id="A0A200QUX5"/>
<keyword evidence="2" id="KW-0943">RNA-mediated gene silencing</keyword>
<dbReference type="PANTHER" id="PTHR22891">
    <property type="entry name" value="EUKARYOTIC TRANSLATION INITIATION FACTOR 2C"/>
    <property type="match status" value="1"/>
</dbReference>
<dbReference type="STRING" id="56857.A0A200QUX5"/>
<comment type="caution">
    <text evidence="6">The sequence shown here is derived from an EMBL/GenBank/DDBJ whole genome shotgun (WGS) entry which is preliminary data.</text>
</comment>
<dbReference type="Gene3D" id="2.170.260.10">
    <property type="entry name" value="paz domain"/>
    <property type="match status" value="1"/>
</dbReference>
<dbReference type="SUPFAM" id="SSF53098">
    <property type="entry name" value="Ribonuclease H-like"/>
    <property type="match status" value="1"/>
</dbReference>
<dbReference type="CDD" id="cd04657">
    <property type="entry name" value="Piwi_ago-like"/>
    <property type="match status" value="1"/>
</dbReference>
<dbReference type="Gene3D" id="3.40.50.2300">
    <property type="match status" value="1"/>
</dbReference>
<evidence type="ECO:0000256" key="3">
    <source>
        <dbReference type="SAM" id="MobiDB-lite"/>
    </source>
</evidence>
<dbReference type="Gene3D" id="3.30.420.10">
    <property type="entry name" value="Ribonuclease H-like superfamily/Ribonuclease H"/>
    <property type="match status" value="1"/>
</dbReference>
<evidence type="ECO:0000256" key="1">
    <source>
        <dbReference type="ARBA" id="ARBA00008201"/>
    </source>
</evidence>
<feature type="domain" description="PAZ" evidence="4">
    <location>
        <begin position="434"/>
        <end position="547"/>
    </location>
</feature>
<dbReference type="Pfam" id="PF12764">
    <property type="entry name" value="Gly-rich_Ago1"/>
    <property type="match status" value="1"/>
</dbReference>
<feature type="compositionally biased region" description="Polar residues" evidence="3">
    <location>
        <begin position="161"/>
        <end position="183"/>
    </location>
</feature>
<dbReference type="Pfam" id="PF02170">
    <property type="entry name" value="PAZ"/>
    <property type="match status" value="1"/>
</dbReference>
<gene>
    <name evidence="6" type="ORF">BVC80_9027g11</name>
</gene>
<evidence type="ECO:0000313" key="7">
    <source>
        <dbReference type="Proteomes" id="UP000195402"/>
    </source>
</evidence>
<dbReference type="FunCoup" id="A0A200QUX5">
    <property type="interactions" value="3250"/>
</dbReference>
<feature type="compositionally biased region" description="Gly residues" evidence="3">
    <location>
        <begin position="136"/>
        <end position="148"/>
    </location>
</feature>
<dbReference type="InterPro" id="IPR032474">
    <property type="entry name" value="Argonaute_N"/>
</dbReference>
<dbReference type="InterPro" id="IPR036085">
    <property type="entry name" value="PAZ_dom_sf"/>
</dbReference>
<feature type="compositionally biased region" description="Low complexity" evidence="3">
    <location>
        <begin position="77"/>
        <end position="91"/>
    </location>
</feature>
<feature type="compositionally biased region" description="Polar residues" evidence="3">
    <location>
        <begin position="102"/>
        <end position="118"/>
    </location>
</feature>
<dbReference type="Pfam" id="PF02171">
    <property type="entry name" value="Piwi"/>
    <property type="match status" value="1"/>
</dbReference>
<evidence type="ECO:0000259" key="4">
    <source>
        <dbReference type="PROSITE" id="PS50821"/>
    </source>
</evidence>
<dbReference type="Pfam" id="PF16488">
    <property type="entry name" value="ArgoL2"/>
    <property type="match status" value="1"/>
</dbReference>
<feature type="region of interest" description="Disordered" evidence="3">
    <location>
        <begin position="1048"/>
        <end position="1081"/>
    </location>
</feature>
<dbReference type="OMA" id="CFAQQQH"/>
<feature type="region of interest" description="Disordered" evidence="3">
    <location>
        <begin position="1"/>
        <end position="196"/>
    </location>
</feature>
<sequence length="1099" mass="121663">MVRKRRTEVPGSGESSEPQEAGRGTQRQTERAPPPAQQGGGGGYQGQGGRGWVPQQSQQGGRGGYGGGGGGAGYPPGRGAQPPRGMAPPQQHGGPMQEYQGRGQQSVAPQQHGGPTQEYQGRGQQQSRGPQPQQRRGGGGGGRGGPSYGGPSRPPVPELHQATQVPYQATPTPTPAESTFQVGSSSRSQEMSSPEVTHQIQELSVQSEVAPSQAIQPVSSKSMRFPLRPGKGSTGIRCVVKANHFFAELPDKDLHQYDVSITPEGTSRGVNRAVMEQLVKLYRDSHLGRRLPAYDGRKSLYTAGPLPFTSKEFSITLVDEDDGTGTPRRERQFRVVIKYAARADLHHLGLFLQGKQADAPQEALQVLDIVLRELPTTRYSPVGRSFYSPDLGRRQPLGEGLESWRGFYQSIRPTQMGLSLNIDMSSTAFIEPLPVIDFVTQLLNRDALARPLSDADRVKIKKALRGVKVEVTHRGNMRRKYRIFGLTSQATRELTFPVDERGTMKSVVQYFQETYGFVIQHTQWPCLQVGNQQRPNYLPMEVCKIVEGQRYSKRLNERQITALLKVTCQRPHERERDIMQTVHHNAYHEDPYAKEFGIKISEKLASVEARILPAPWLKYHDTGREKDCLPQVGQWNMMNKKMVNGGTVNNWTCINFSRNVQDSVARGFCNELAQMCYISGMAFNTEPILPPYSARPDHVERALKARYHEAMTRLQPQGKELDLLIVILPDNNGSLYGDLKRICETELGLVSQCCLTKHVFKMSKQYLANVALKINVKVGGRNTVLVDALSRRIPLVSDRPTIIFGADVTHPHPGEDSSPSIAAVVASQDWPEVTKYAGLVCAQAHRQELIQDLFKVWQDPVRGTVTGGMIKELLISFRKATGQKPQRIIFYRDGVSEGQFYQVLLYELDAIRKACASLEPNYQPPVTFVVVQKRHHTRLFANNHADRHATDRSGNILPGTVVDSKICHPTEFDFYLCSHAGIQGTSRPAHYHVLWDENKFTADGLQSLTNNLCYTYARCTRSVSIVPPAYYAHLAAFRARFYMEPETSDSGSMTSGAAGRGGPGVGSGGPRSTRAPGAGAAVRPLPALKENVKRVMFYC</sequence>
<dbReference type="CDD" id="cd02846">
    <property type="entry name" value="PAZ_argonaute_like"/>
    <property type="match status" value="1"/>
</dbReference>
<dbReference type="SMART" id="SM00949">
    <property type="entry name" value="PAZ"/>
    <property type="match status" value="1"/>
</dbReference>
<dbReference type="InterPro" id="IPR032473">
    <property type="entry name" value="Argonaute_Mid_dom"/>
</dbReference>
<dbReference type="InterPro" id="IPR032472">
    <property type="entry name" value="ArgoL2"/>
</dbReference>
<feature type="compositionally biased region" description="Low complexity" evidence="3">
    <location>
        <begin position="119"/>
        <end position="135"/>
    </location>
</feature>
<feature type="compositionally biased region" description="Gly residues" evidence="3">
    <location>
        <begin position="38"/>
        <end position="51"/>
    </location>
</feature>
<dbReference type="Pfam" id="PF16487">
    <property type="entry name" value="ArgoMid"/>
    <property type="match status" value="1"/>
</dbReference>
<dbReference type="FunFam" id="3.30.420.10:FF:000013">
    <property type="entry name" value="protein argonaute 10-like"/>
    <property type="match status" value="1"/>
</dbReference>
<proteinExistence type="inferred from homology"/>
<dbReference type="InterPro" id="IPR012337">
    <property type="entry name" value="RNaseH-like_sf"/>
</dbReference>
<dbReference type="GO" id="GO:0003723">
    <property type="term" value="F:RNA binding"/>
    <property type="evidence" value="ECO:0007669"/>
    <property type="project" value="InterPro"/>
</dbReference>
<feature type="domain" description="Piwi" evidence="5">
    <location>
        <begin position="723"/>
        <end position="1044"/>
    </location>
</feature>
<dbReference type="Pfam" id="PF16486">
    <property type="entry name" value="ArgoN"/>
    <property type="match status" value="1"/>
</dbReference>
<name>A0A200QUX5_MACCD</name>
<feature type="compositionally biased region" description="Gly residues" evidence="3">
    <location>
        <begin position="60"/>
        <end position="76"/>
    </location>
</feature>
<evidence type="ECO:0000313" key="6">
    <source>
        <dbReference type="EMBL" id="OVA14269.1"/>
    </source>
</evidence>
<dbReference type="FunFam" id="2.170.260.10:FF:000001">
    <property type="entry name" value="Protein argonaute-2"/>
    <property type="match status" value="1"/>
</dbReference>
<evidence type="ECO:0000256" key="2">
    <source>
        <dbReference type="ARBA" id="ARBA00023158"/>
    </source>
</evidence>
<dbReference type="SUPFAM" id="SSF101690">
    <property type="entry name" value="PAZ domain"/>
    <property type="match status" value="1"/>
</dbReference>
<dbReference type="AlphaFoldDB" id="A0A200QUX5"/>
<feature type="compositionally biased region" description="Gly residues" evidence="3">
    <location>
        <begin position="1058"/>
        <end position="1069"/>
    </location>
</feature>
<organism evidence="6 7">
    <name type="scientific">Macleaya cordata</name>
    <name type="common">Five-seeded plume-poppy</name>
    <name type="synonym">Bocconia cordata</name>
    <dbReference type="NCBI Taxonomy" id="56857"/>
    <lineage>
        <taxon>Eukaryota</taxon>
        <taxon>Viridiplantae</taxon>
        <taxon>Streptophyta</taxon>
        <taxon>Embryophyta</taxon>
        <taxon>Tracheophyta</taxon>
        <taxon>Spermatophyta</taxon>
        <taxon>Magnoliopsida</taxon>
        <taxon>Ranunculales</taxon>
        <taxon>Papaveraceae</taxon>
        <taxon>Papaveroideae</taxon>
        <taxon>Macleaya</taxon>
    </lineage>
</organism>
<dbReference type="PROSITE" id="PS50822">
    <property type="entry name" value="PIWI"/>
    <property type="match status" value="1"/>
</dbReference>
<dbReference type="PROSITE" id="PS50821">
    <property type="entry name" value="PAZ"/>
    <property type="match status" value="1"/>
</dbReference>
<feature type="compositionally biased region" description="Low complexity" evidence="3">
    <location>
        <begin position="184"/>
        <end position="193"/>
    </location>
</feature>
<dbReference type="SMART" id="SM00950">
    <property type="entry name" value="Piwi"/>
    <property type="match status" value="1"/>
</dbReference>
<dbReference type="SMART" id="SM01163">
    <property type="entry name" value="DUF1785"/>
    <property type="match status" value="1"/>
</dbReference>
<dbReference type="EMBL" id="MVGT01001058">
    <property type="protein sequence ID" value="OVA14269.1"/>
    <property type="molecule type" value="Genomic_DNA"/>
</dbReference>
<dbReference type="GO" id="GO:0031047">
    <property type="term" value="P:regulatory ncRNA-mediated gene silencing"/>
    <property type="evidence" value="ECO:0007669"/>
    <property type="project" value="UniProtKB-KW"/>
</dbReference>